<dbReference type="SUPFAM" id="SSF56112">
    <property type="entry name" value="Protein kinase-like (PK-like)"/>
    <property type="match status" value="1"/>
</dbReference>
<dbReference type="PANTHER" id="PTHR43289">
    <property type="entry name" value="MITOGEN-ACTIVATED PROTEIN KINASE KINASE KINASE 20-RELATED"/>
    <property type="match status" value="1"/>
</dbReference>
<dbReference type="InterPro" id="IPR057929">
    <property type="entry name" value="RamC_N"/>
</dbReference>
<dbReference type="CDD" id="cd04791">
    <property type="entry name" value="LanC_SerThrkinase"/>
    <property type="match status" value="1"/>
</dbReference>
<organism evidence="9 10">
    <name type="scientific">Streptomyces melanogenes</name>
    <dbReference type="NCBI Taxonomy" id="67326"/>
    <lineage>
        <taxon>Bacteria</taxon>
        <taxon>Bacillati</taxon>
        <taxon>Actinomycetota</taxon>
        <taxon>Actinomycetes</taxon>
        <taxon>Kitasatosporales</taxon>
        <taxon>Streptomycetaceae</taxon>
        <taxon>Streptomyces</taxon>
    </lineage>
</organism>
<evidence type="ECO:0000256" key="2">
    <source>
        <dbReference type="ARBA" id="ARBA00022527"/>
    </source>
</evidence>
<dbReference type="Proteomes" id="UP001432060">
    <property type="component" value="Chromosome"/>
</dbReference>
<keyword evidence="3" id="KW-0808">Transferase</keyword>
<evidence type="ECO:0000259" key="8">
    <source>
        <dbReference type="PROSITE" id="PS50011"/>
    </source>
</evidence>
<dbReference type="SMART" id="SM00220">
    <property type="entry name" value="S_TKc"/>
    <property type="match status" value="1"/>
</dbReference>
<dbReference type="Pfam" id="PF00069">
    <property type="entry name" value="Pkinase"/>
    <property type="match status" value="1"/>
</dbReference>
<keyword evidence="2" id="KW-0723">Serine/threonine-protein kinase</keyword>
<feature type="compositionally biased region" description="Basic and acidic residues" evidence="7">
    <location>
        <begin position="30"/>
        <end position="43"/>
    </location>
</feature>
<evidence type="ECO:0000256" key="5">
    <source>
        <dbReference type="ARBA" id="ARBA00022777"/>
    </source>
</evidence>
<accession>A0ABZ1XDQ1</accession>
<dbReference type="EC" id="2.7.11.1" evidence="1"/>
<feature type="region of interest" description="Disordered" evidence="7">
    <location>
        <begin position="1"/>
        <end position="44"/>
    </location>
</feature>
<sequence length="916" mass="96024">MTAGPARAGEDGSGTAVTGEVSAPPPGVVHRTDPREPGSEHPLGEQLGRLLADCERRLVADEQWLYLFAPRPRASELPGHGWKLHISARPEDLSQVAHLIVPALLRYVCDAKFARGAAVLGLMNSGALDAALVGKAVTVYPRPQDVTALGGELADLLAGWRGPRVLSDRQIRSDAPVYYRYGPFRATGTDDAALVMTGPDGARFRGRAGTRYHQPPWAADPFRAAVTPSASRPARLIGGRYRLTSGIARSPHGDVYRAVDTASGERVIVKQARAYAGEGPDGIDARGRLRHENAVLRALAGVEGVPQVRDHLRHGDDEYLITTDCGPGDLRRDVLGHGPYAPGAEPAPAGTGAVGATVNNREIGALARRLLAVLDAVHARGVVVGDLKPSNVVLGEDDTAYLVDFGVSALHGDRPAGATPGYSMPVYRAGEPPGPADDLYALGATLYFALTGMDPVLVDRDDAVNRDRTLACLAAVLPDAPHGSARELVAGLLDPDPVRRAACVRWWRGHPAPPVAGRRLPSPPRVTRRLLDDLIAHTVTTCATAAAELPAGPQPPHGQLHFGLTLYDGAAGVGLELLHHLEHPGVPQTVADLAHRTASHTALPTLTAALYTGRTGVDLFLDTAAELIGTAEEFVAPPGSHPHDDTGDQIGGAAGAGSGLLALARRAYAAGRDEEADARLAAAGECVRTLLAMEDGRERPEPQRSAAASEAAFPFGFAHGRAGVVHFLYAYHRFTGDPAAGAAARSGLDELAVHTPRLLALAARPEAHRRYGSWCRGLAGIGALLIEAGGHEGDSRLTDLGVRCAWACRDLAPRMSPVSQCCGLAGVGELLIDAEAATGDGQPHRAAEDVAGLILSRSGGTLRRPVFPDNTLAASGPGWATGSAGVLSFLRRLRDHGGPRLWSDSTPAPARPLSYP</sequence>
<evidence type="ECO:0000313" key="10">
    <source>
        <dbReference type="Proteomes" id="UP001432060"/>
    </source>
</evidence>
<dbReference type="SUPFAM" id="SSF158745">
    <property type="entry name" value="LanC-like"/>
    <property type="match status" value="1"/>
</dbReference>
<dbReference type="PANTHER" id="PTHR43289:SF6">
    <property type="entry name" value="SERINE_THREONINE-PROTEIN KINASE NEKL-3"/>
    <property type="match status" value="1"/>
</dbReference>
<evidence type="ECO:0000256" key="4">
    <source>
        <dbReference type="ARBA" id="ARBA00022741"/>
    </source>
</evidence>
<reference evidence="9" key="1">
    <citation type="submission" date="2022-10" db="EMBL/GenBank/DDBJ databases">
        <title>The complete genomes of actinobacterial strains from the NBC collection.</title>
        <authorList>
            <person name="Joergensen T.S."/>
            <person name="Alvarez Arevalo M."/>
            <person name="Sterndorff E.B."/>
            <person name="Faurdal D."/>
            <person name="Vuksanovic O."/>
            <person name="Mourched A.-S."/>
            <person name="Charusanti P."/>
            <person name="Shaw S."/>
            <person name="Blin K."/>
            <person name="Weber T."/>
        </authorList>
    </citation>
    <scope>NUCLEOTIDE SEQUENCE</scope>
    <source>
        <strain evidence="9">NBC_00668</strain>
    </source>
</reference>
<protein>
    <recommendedName>
        <fullName evidence="1">non-specific serine/threonine protein kinase</fullName>
        <ecNumber evidence="1">2.7.11.1</ecNumber>
    </recommendedName>
</protein>
<feature type="domain" description="Protein kinase" evidence="8">
    <location>
        <begin position="241"/>
        <end position="513"/>
    </location>
</feature>
<dbReference type="Gene3D" id="1.10.510.10">
    <property type="entry name" value="Transferase(Phosphotransferase) domain 1"/>
    <property type="match status" value="1"/>
</dbReference>
<dbReference type="Gene3D" id="1.50.10.10">
    <property type="match status" value="1"/>
</dbReference>
<dbReference type="RefSeq" id="WP_329395276.1">
    <property type="nucleotide sequence ID" value="NZ_CP109019.1"/>
</dbReference>
<dbReference type="PROSITE" id="PS50011">
    <property type="entry name" value="PROTEIN_KINASE_DOM"/>
    <property type="match status" value="1"/>
</dbReference>
<dbReference type="InterPro" id="IPR000719">
    <property type="entry name" value="Prot_kinase_dom"/>
</dbReference>
<evidence type="ECO:0000256" key="3">
    <source>
        <dbReference type="ARBA" id="ARBA00022679"/>
    </source>
</evidence>
<keyword evidence="6" id="KW-0067">ATP-binding</keyword>
<evidence type="ECO:0000256" key="6">
    <source>
        <dbReference type="ARBA" id="ARBA00022840"/>
    </source>
</evidence>
<dbReference type="Pfam" id="PF25816">
    <property type="entry name" value="RamC_N"/>
    <property type="match status" value="1"/>
</dbReference>
<evidence type="ECO:0000256" key="7">
    <source>
        <dbReference type="SAM" id="MobiDB-lite"/>
    </source>
</evidence>
<keyword evidence="10" id="KW-1185">Reference proteome</keyword>
<gene>
    <name evidence="9" type="primary">lanL</name>
    <name evidence="9" type="ORF">OG515_02640</name>
</gene>
<proteinExistence type="predicted"/>
<dbReference type="Gene3D" id="3.30.200.20">
    <property type="entry name" value="Phosphorylase Kinase, domain 1"/>
    <property type="match status" value="1"/>
</dbReference>
<dbReference type="SMART" id="SM01260">
    <property type="entry name" value="LANC_like"/>
    <property type="match status" value="1"/>
</dbReference>
<dbReference type="InterPro" id="IPR011009">
    <property type="entry name" value="Kinase-like_dom_sf"/>
</dbReference>
<dbReference type="Pfam" id="PF05147">
    <property type="entry name" value="LANC_like"/>
    <property type="match status" value="1"/>
</dbReference>
<dbReference type="PRINTS" id="PR01950">
    <property type="entry name" value="LANCSUPER"/>
</dbReference>
<dbReference type="InterPro" id="IPR012341">
    <property type="entry name" value="6hp_glycosidase-like_sf"/>
</dbReference>
<keyword evidence="4" id="KW-0547">Nucleotide-binding</keyword>
<dbReference type="InterPro" id="IPR058053">
    <property type="entry name" value="RamC_C"/>
</dbReference>
<keyword evidence="5" id="KW-0418">Kinase</keyword>
<evidence type="ECO:0000256" key="1">
    <source>
        <dbReference type="ARBA" id="ARBA00012513"/>
    </source>
</evidence>
<evidence type="ECO:0000313" key="9">
    <source>
        <dbReference type="EMBL" id="WUT81161.1"/>
    </source>
</evidence>
<dbReference type="EMBL" id="CP109019">
    <property type="protein sequence ID" value="WUT81161.1"/>
    <property type="molecule type" value="Genomic_DNA"/>
</dbReference>
<dbReference type="InterPro" id="IPR007822">
    <property type="entry name" value="LANC-like"/>
</dbReference>
<dbReference type="NCBIfam" id="NF038150">
    <property type="entry name" value="lanthi_synth_IV"/>
    <property type="match status" value="1"/>
</dbReference>
<name>A0ABZ1XDQ1_9ACTN</name>